<keyword evidence="11" id="KW-1185">Reference proteome</keyword>
<dbReference type="NCBIfam" id="TIGR03710">
    <property type="entry name" value="OAFO_sf"/>
    <property type="match status" value="1"/>
</dbReference>
<dbReference type="Pfam" id="PF17147">
    <property type="entry name" value="PFOR_II"/>
    <property type="match status" value="1"/>
</dbReference>
<reference evidence="10 11" key="2">
    <citation type="journal article" date="2010" name="Proc. Natl. Acad. Sci. U.S.A.">
        <title>Enigmatic, ultrasmall, uncultivated Archaea.</title>
        <authorList>
            <person name="Baker B.J."/>
            <person name="Comolli L.R."/>
            <person name="Dick G.J."/>
            <person name="Hauser L.J."/>
            <person name="Hyatt D."/>
            <person name="Dill B.D."/>
            <person name="Land M.L."/>
            <person name="Verberkmoes N.C."/>
            <person name="Hettich R.L."/>
            <person name="Banfield J.F."/>
        </authorList>
    </citation>
    <scope>NUCLEOTIDE SEQUENCE [LARGE SCALE GENOMIC DNA]</scope>
    <source>
        <strain evidence="10">ARMAN-2</strain>
    </source>
</reference>
<feature type="domain" description="Pyruvate:ferredoxin oxidoreductase core" evidence="9">
    <location>
        <begin position="513"/>
        <end position="604"/>
    </location>
</feature>
<organism evidence="10 11">
    <name type="scientific">Candidatus Micrarchaeum acidiphilum ARMAN-2</name>
    <dbReference type="NCBI Taxonomy" id="425595"/>
    <lineage>
        <taxon>Archaea</taxon>
        <taxon>Candidatus Micrarchaeota</taxon>
        <taxon>Candidatus Micrarchaeia</taxon>
        <taxon>Candidatus Micrarchaeales</taxon>
        <taxon>Candidatus Micrarchaeaceae</taxon>
        <taxon>Candidatus Micrarchaeum</taxon>
    </lineage>
</organism>
<dbReference type="Gene3D" id="3.40.50.920">
    <property type="match status" value="1"/>
</dbReference>
<dbReference type="GO" id="GO:0019164">
    <property type="term" value="F:pyruvate synthase activity"/>
    <property type="evidence" value="ECO:0007669"/>
    <property type="project" value="UniProtKB-ARBA"/>
</dbReference>
<feature type="domain" description="Pyruvate/ketoisovalerate oxidoreductase catalytic" evidence="7">
    <location>
        <begin position="12"/>
        <end position="212"/>
    </location>
</feature>
<dbReference type="FunFam" id="3.40.50.920:FF:000009">
    <property type="entry name" value="2-oxoglutarate ferredoxin oxidoreductase subunit alpha"/>
    <property type="match status" value="1"/>
</dbReference>
<dbReference type="PANTHER" id="PTHR32154:SF16">
    <property type="entry name" value="PYRUVATE FLAVODOXIN_FERREDOXIN OXIDOREDUCTASE DOMAIN PROTEIN"/>
    <property type="match status" value="1"/>
</dbReference>
<dbReference type="InterPro" id="IPR053400">
    <property type="entry name" value="2-oxoacid_Fdx_oxidoreductase"/>
</dbReference>
<keyword evidence="4 10" id="KW-0670">Pyruvate</keyword>
<dbReference type="InterPro" id="IPR002880">
    <property type="entry name" value="Pyrv_Fd/Flavodoxin_OxRdtase_N"/>
</dbReference>
<protein>
    <recommendedName>
        <fullName evidence="2">2-oxoacid oxidoreductase (ferredoxin)</fullName>
        <ecNumber evidence="2">1.2.7.11</ecNumber>
    </recommendedName>
</protein>
<evidence type="ECO:0000256" key="4">
    <source>
        <dbReference type="ARBA" id="ARBA00023317"/>
    </source>
</evidence>
<dbReference type="EC" id="1.2.7.11" evidence="2"/>
<evidence type="ECO:0000259" key="9">
    <source>
        <dbReference type="Pfam" id="PF17147"/>
    </source>
</evidence>
<dbReference type="SUPFAM" id="SSF53323">
    <property type="entry name" value="Pyruvate-ferredoxin oxidoreductase, PFOR, domain III"/>
    <property type="match status" value="1"/>
</dbReference>
<dbReference type="InterPro" id="IPR019752">
    <property type="entry name" value="Pyrv/ketoisovalerate_OxRed_cat"/>
</dbReference>
<dbReference type="EMBL" id="GG697241">
    <property type="protein sequence ID" value="EET89651.1"/>
    <property type="molecule type" value="Genomic_DNA"/>
</dbReference>
<dbReference type="CDD" id="cd07034">
    <property type="entry name" value="TPP_PYR_PFOR_IOR-alpha_like"/>
    <property type="match status" value="1"/>
</dbReference>
<dbReference type="InterPro" id="IPR002869">
    <property type="entry name" value="Pyrv_flavodox_OxRed_cen"/>
</dbReference>
<dbReference type="SUPFAM" id="SSF52922">
    <property type="entry name" value="TK C-terminal domain-like"/>
    <property type="match status" value="1"/>
</dbReference>
<dbReference type="Gene3D" id="3.40.50.970">
    <property type="match status" value="1"/>
</dbReference>
<dbReference type="AlphaFoldDB" id="C7DI77"/>
<dbReference type="Pfam" id="PF01855">
    <property type="entry name" value="POR_N"/>
    <property type="match status" value="1"/>
</dbReference>
<evidence type="ECO:0000313" key="11">
    <source>
        <dbReference type="Proteomes" id="UP000332487"/>
    </source>
</evidence>
<feature type="coiled-coil region" evidence="6">
    <location>
        <begin position="476"/>
        <end position="503"/>
    </location>
</feature>
<dbReference type="NCBIfam" id="NF041170">
    <property type="entry name" value="Oxoac_fdxalpha_Archa"/>
    <property type="match status" value="1"/>
</dbReference>
<evidence type="ECO:0000256" key="3">
    <source>
        <dbReference type="ARBA" id="ARBA00023002"/>
    </source>
</evidence>
<dbReference type="InterPro" id="IPR009014">
    <property type="entry name" value="Transketo_C/PFOR_II"/>
</dbReference>
<evidence type="ECO:0000256" key="2">
    <source>
        <dbReference type="ARBA" id="ARBA00012691"/>
    </source>
</evidence>
<dbReference type="FunFam" id="3.40.50.970:FF:000022">
    <property type="entry name" value="2-oxoglutarate ferredoxin oxidoreductase alpha subunit"/>
    <property type="match status" value="1"/>
</dbReference>
<name>C7DI77_MICA2</name>
<comment type="subunit">
    <text evidence="1">Heterodimer composed of an alpha and a beta subunit.</text>
</comment>
<dbReference type="Proteomes" id="UP000332487">
    <property type="component" value="Unassembled WGS sequence"/>
</dbReference>
<dbReference type="Gene3D" id="3.40.920.10">
    <property type="entry name" value="Pyruvate-ferredoxin oxidoreductase, PFOR, domain III"/>
    <property type="match status" value="1"/>
</dbReference>
<dbReference type="PANTHER" id="PTHR32154">
    <property type="entry name" value="PYRUVATE-FLAVODOXIN OXIDOREDUCTASE-RELATED"/>
    <property type="match status" value="1"/>
</dbReference>
<sequence>MRISWMIGGAQGTGVDTSANIFGAAVAKAGYYLYGSREYYSNIKGRHSYFNVTISDKPQSSVSEKVNILVTFDSETVFQHFREVTEFVIYDKNMEAIKAETVRSIEPELLSEIVAELEKKGLGTTVADAVKYMESNGVKAIPIQYGEITARIMNELKLNPVIVDRSRNIIGAATSLALLGIKKDYLIDQLKAAFKNETFVKLNTMAVEAGYALAQNHYSLPELKVSGNRVQVDGTNTSAMGKLAAGLRFQSYYPITPASDESVYIEANQMLDAPLATSEEAKKVGVAVVQTEDELAAINSAIGAALTGARAATATSGPGFSLMSEGISWAGMDEAPVTISYYMRGAPATGLPTRSGQADLKFAINVGHGEFPKIVIASGDHLEVFQDAFNALNWAEAYQCPVIHIIEKTLANSYSIIDEDKFDLSKMAISRGLRATKLDGYKRFEITENGISPRAFLDEALMLYTGDEHNEYGHISEASQNRLKMYEKRLKKLQQAADDIPDELKANVIGNSDIVLLTWGSPKGAILDSMEELGKAGINVEMVQVRLFSPYPTELMKKLLSGKKTIIALENNYYAQAAEVLAEKTGINPTNYILKWTGRPVYKEELIDAVTRIIKNNEKKVVLDGGS</sequence>
<dbReference type="GO" id="GO:0006979">
    <property type="term" value="P:response to oxidative stress"/>
    <property type="evidence" value="ECO:0007669"/>
    <property type="project" value="TreeGrafter"/>
</dbReference>
<proteinExistence type="predicted"/>
<dbReference type="Pfam" id="PF01558">
    <property type="entry name" value="POR"/>
    <property type="match status" value="1"/>
</dbReference>
<dbReference type="InterPro" id="IPR022367">
    <property type="entry name" value="2-oxoacid/accept_OxRdtase_asu"/>
</dbReference>
<keyword evidence="3" id="KW-0560">Oxidoreductase</keyword>
<evidence type="ECO:0000259" key="7">
    <source>
        <dbReference type="Pfam" id="PF01558"/>
    </source>
</evidence>
<keyword evidence="6" id="KW-0175">Coiled coil</keyword>
<dbReference type="InterPro" id="IPR033412">
    <property type="entry name" value="PFOR_II"/>
</dbReference>
<feature type="domain" description="Pyruvate flavodoxin/ferredoxin oxidoreductase pyrimidine binding" evidence="8">
    <location>
        <begin position="241"/>
        <end position="487"/>
    </location>
</feature>
<evidence type="ECO:0000259" key="8">
    <source>
        <dbReference type="Pfam" id="PF01855"/>
    </source>
</evidence>
<gene>
    <name evidence="10" type="ORF">UNLARM2_0769</name>
</gene>
<evidence type="ECO:0000256" key="5">
    <source>
        <dbReference type="ARBA" id="ARBA00048893"/>
    </source>
</evidence>
<evidence type="ECO:0000313" key="10">
    <source>
        <dbReference type="EMBL" id="EET89651.1"/>
    </source>
</evidence>
<evidence type="ECO:0000256" key="6">
    <source>
        <dbReference type="SAM" id="Coils"/>
    </source>
</evidence>
<dbReference type="InterPro" id="IPR029061">
    <property type="entry name" value="THDP-binding"/>
</dbReference>
<accession>C7DI77</accession>
<dbReference type="GO" id="GO:0018491">
    <property type="term" value="F:2-oxobutyrate synthase activity"/>
    <property type="evidence" value="ECO:0007669"/>
    <property type="project" value="UniProtKB-ARBA"/>
</dbReference>
<comment type="catalytic activity">
    <reaction evidence="5">
        <text>a 2-oxocarboxylate + 2 oxidized [2Fe-2S]-[ferredoxin] + CoA = an acyl-CoA + 2 reduced [2Fe-2S]-[ferredoxin] + CO2 + H(+)</text>
        <dbReference type="Rhea" id="RHEA:42316"/>
        <dbReference type="Rhea" id="RHEA-COMP:10000"/>
        <dbReference type="Rhea" id="RHEA-COMP:10001"/>
        <dbReference type="ChEBI" id="CHEBI:15378"/>
        <dbReference type="ChEBI" id="CHEBI:16526"/>
        <dbReference type="ChEBI" id="CHEBI:33737"/>
        <dbReference type="ChEBI" id="CHEBI:33738"/>
        <dbReference type="ChEBI" id="CHEBI:35179"/>
        <dbReference type="ChEBI" id="CHEBI:57287"/>
        <dbReference type="ChEBI" id="CHEBI:58342"/>
        <dbReference type="EC" id="1.2.7.11"/>
    </reaction>
</comment>
<dbReference type="SUPFAM" id="SSF52518">
    <property type="entry name" value="Thiamin diphosphate-binding fold (THDP-binding)"/>
    <property type="match status" value="1"/>
</dbReference>
<dbReference type="InterPro" id="IPR050722">
    <property type="entry name" value="Pyruvate:ferred/Flavod_OxRd"/>
</dbReference>
<reference evidence="10 11" key="1">
    <citation type="journal article" date="2009" name="Genome Biol.">
        <title>Community-wide analysis of microbial genome sequence signatures.</title>
        <authorList>
            <person name="Dick G.J."/>
            <person name="Andersson A.F."/>
            <person name="Baker B.J."/>
            <person name="Simmons S.L."/>
            <person name="Thomas B.C."/>
            <person name="Yelton A.P."/>
            <person name="Banfield J.F."/>
        </authorList>
    </citation>
    <scope>NUCLEOTIDE SEQUENCE [LARGE SCALE GENOMIC DNA]</scope>
    <source>
        <strain evidence="10">ARMAN-2</strain>
    </source>
</reference>
<evidence type="ECO:0000256" key="1">
    <source>
        <dbReference type="ARBA" id="ARBA00011631"/>
    </source>
</evidence>